<proteinExistence type="predicted"/>
<feature type="compositionally biased region" description="Basic and acidic residues" evidence="1">
    <location>
        <begin position="15"/>
        <end position="46"/>
    </location>
</feature>
<dbReference type="AlphaFoldDB" id="A0AA88UUE4"/>
<evidence type="ECO:0000256" key="1">
    <source>
        <dbReference type="SAM" id="MobiDB-lite"/>
    </source>
</evidence>
<protein>
    <submittedName>
        <fullName evidence="2">Uncharacterized protein</fullName>
    </submittedName>
</protein>
<feature type="region of interest" description="Disordered" evidence="1">
    <location>
        <begin position="1"/>
        <end position="63"/>
    </location>
</feature>
<dbReference type="Proteomes" id="UP001187471">
    <property type="component" value="Unassembled WGS sequence"/>
</dbReference>
<reference evidence="2" key="1">
    <citation type="submission" date="2022-12" db="EMBL/GenBank/DDBJ databases">
        <title>Draft genome assemblies for two species of Escallonia (Escalloniales).</title>
        <authorList>
            <person name="Chanderbali A."/>
            <person name="Dervinis C."/>
            <person name="Anghel I."/>
            <person name="Soltis D."/>
            <person name="Soltis P."/>
            <person name="Zapata F."/>
        </authorList>
    </citation>
    <scope>NUCLEOTIDE SEQUENCE</scope>
    <source>
        <strain evidence="2">UCBG92.1500</strain>
        <tissue evidence="2">Leaf</tissue>
    </source>
</reference>
<keyword evidence="3" id="KW-1185">Reference proteome</keyword>
<comment type="caution">
    <text evidence="2">The sequence shown here is derived from an EMBL/GenBank/DDBJ whole genome shotgun (WGS) entry which is preliminary data.</text>
</comment>
<organism evidence="2 3">
    <name type="scientific">Escallonia rubra</name>
    <dbReference type="NCBI Taxonomy" id="112253"/>
    <lineage>
        <taxon>Eukaryota</taxon>
        <taxon>Viridiplantae</taxon>
        <taxon>Streptophyta</taxon>
        <taxon>Embryophyta</taxon>
        <taxon>Tracheophyta</taxon>
        <taxon>Spermatophyta</taxon>
        <taxon>Magnoliopsida</taxon>
        <taxon>eudicotyledons</taxon>
        <taxon>Gunneridae</taxon>
        <taxon>Pentapetalae</taxon>
        <taxon>asterids</taxon>
        <taxon>campanulids</taxon>
        <taxon>Escalloniales</taxon>
        <taxon>Escalloniaceae</taxon>
        <taxon>Escallonia</taxon>
    </lineage>
</organism>
<accession>A0AA88UUE4</accession>
<evidence type="ECO:0000313" key="2">
    <source>
        <dbReference type="EMBL" id="KAK2993853.1"/>
    </source>
</evidence>
<gene>
    <name evidence="2" type="ORF">RJ640_003965</name>
</gene>
<feature type="compositionally biased region" description="Polar residues" evidence="1">
    <location>
        <begin position="47"/>
        <end position="57"/>
    </location>
</feature>
<name>A0AA88UUE4_9ASTE</name>
<dbReference type="EMBL" id="JAVXUO010000265">
    <property type="protein sequence ID" value="KAK2993853.1"/>
    <property type="molecule type" value="Genomic_DNA"/>
</dbReference>
<sequence length="235" mass="25859">MSSKARAAGRNHSRSQAEKPSSRPDRLAASESRADRSWNSYRHDTVPSHQAQNGPLRSNSSQSSVSNVAYGMYPLPSMNPSGLSSNGPTVPSVVMLYPYDHNTSYGSQTEHLEFGSLGPVGFSSTNEHSQASEGSRAAGAFEEPRFYRGSVQQSSPDPPSSPHYQRPLAQKNFYLKRKRLSALLHVSTRSKMAVGETLVRDCRIVRPALYTVTSLLKELSGFLMQWSLEVLLITL</sequence>
<evidence type="ECO:0000313" key="3">
    <source>
        <dbReference type="Proteomes" id="UP001187471"/>
    </source>
</evidence>